<dbReference type="InterPro" id="IPR042229">
    <property type="entry name" value="Listeria/Bacterioides_rpt_sf"/>
</dbReference>
<dbReference type="NCBIfam" id="TIGR02543">
    <property type="entry name" value="List_Bact_rpt"/>
    <property type="match status" value="3"/>
</dbReference>
<dbReference type="PRINTS" id="PR00110">
    <property type="entry name" value="ALPHAAMYLASE"/>
</dbReference>
<dbReference type="EC" id="3.2.1.1" evidence="5"/>
<evidence type="ECO:0000256" key="4">
    <source>
        <dbReference type="ARBA" id="ARBA00008061"/>
    </source>
</evidence>
<accession>A0AAW5JXR1</accession>
<comment type="similarity">
    <text evidence="4 14">Belongs to the glycosyl hydrolase 13 family.</text>
</comment>
<evidence type="ECO:0000256" key="14">
    <source>
        <dbReference type="RuleBase" id="RU003615"/>
    </source>
</evidence>
<dbReference type="CDD" id="cd11317">
    <property type="entry name" value="AmyAc_bac_euk_AmyA"/>
    <property type="match status" value="1"/>
</dbReference>
<keyword evidence="11" id="KW-0119">Carbohydrate metabolism</keyword>
<dbReference type="InterPro" id="IPR013378">
    <property type="entry name" value="InlB-like_B-rpt"/>
</dbReference>
<dbReference type="SUPFAM" id="SSF51011">
    <property type="entry name" value="Glycosyl hydrolase domain"/>
    <property type="match status" value="1"/>
</dbReference>
<dbReference type="Gene3D" id="2.60.40.4270">
    <property type="entry name" value="Listeria-Bacteroides repeat domain"/>
    <property type="match status" value="6"/>
</dbReference>
<comment type="catalytic activity">
    <reaction evidence="1">
        <text>Endohydrolysis of (1-&gt;4)-alpha-D-glucosidic linkages in polysaccharides containing three or more (1-&gt;4)-alpha-linked D-glucose units.</text>
        <dbReference type="EC" id="3.2.1.1"/>
    </reaction>
</comment>
<keyword evidence="12" id="KW-0326">Glycosidase</keyword>
<feature type="region of interest" description="Disordered" evidence="15">
    <location>
        <begin position="800"/>
        <end position="826"/>
    </location>
</feature>
<comment type="caution">
    <text evidence="18">The sequence shown here is derived from an EMBL/GenBank/DDBJ whole genome shotgun (WGS) entry which is preliminary data.</text>
</comment>
<comment type="subcellular location">
    <subcellularLocation>
        <location evidence="3">Cell envelope</location>
    </subcellularLocation>
</comment>
<protein>
    <recommendedName>
        <fullName evidence="6">Alpha-amylase</fullName>
        <ecNumber evidence="5">3.2.1.1</ecNumber>
    </recommendedName>
    <alternativeName>
        <fullName evidence="13">1,4-alpha-D-glucan glucanohydrolase</fullName>
    </alternativeName>
</protein>
<proteinExistence type="inferred from homology"/>
<evidence type="ECO:0000256" key="13">
    <source>
        <dbReference type="ARBA" id="ARBA00030238"/>
    </source>
</evidence>
<evidence type="ECO:0000256" key="7">
    <source>
        <dbReference type="ARBA" id="ARBA00022723"/>
    </source>
</evidence>
<dbReference type="InterPro" id="IPR006047">
    <property type="entry name" value="GH13_cat_dom"/>
</dbReference>
<keyword evidence="8" id="KW-0732">Signal</keyword>
<evidence type="ECO:0000256" key="1">
    <source>
        <dbReference type="ARBA" id="ARBA00000548"/>
    </source>
</evidence>
<dbReference type="GO" id="GO:0004556">
    <property type="term" value="F:alpha-amylase activity"/>
    <property type="evidence" value="ECO:0007669"/>
    <property type="project" value="UniProtKB-EC"/>
</dbReference>
<evidence type="ECO:0000256" key="2">
    <source>
        <dbReference type="ARBA" id="ARBA00001913"/>
    </source>
</evidence>
<evidence type="ECO:0000256" key="10">
    <source>
        <dbReference type="ARBA" id="ARBA00022837"/>
    </source>
</evidence>
<dbReference type="InterPro" id="IPR006048">
    <property type="entry name" value="A-amylase/branching_C"/>
</dbReference>
<dbReference type="Pfam" id="PF09479">
    <property type="entry name" value="Flg_new"/>
    <property type="match status" value="6"/>
</dbReference>
<gene>
    <name evidence="18" type="ORF">NE692_08190</name>
</gene>
<dbReference type="PANTHER" id="PTHR43447">
    <property type="entry name" value="ALPHA-AMYLASE"/>
    <property type="match status" value="1"/>
</dbReference>
<evidence type="ECO:0000256" key="12">
    <source>
        <dbReference type="ARBA" id="ARBA00023295"/>
    </source>
</evidence>
<evidence type="ECO:0000259" key="16">
    <source>
        <dbReference type="SMART" id="SM00632"/>
    </source>
</evidence>
<dbReference type="Gene3D" id="2.60.40.1110">
    <property type="match status" value="1"/>
</dbReference>
<evidence type="ECO:0000313" key="18">
    <source>
        <dbReference type="EMBL" id="MCQ4793434.1"/>
    </source>
</evidence>
<feature type="compositionally biased region" description="Polar residues" evidence="15">
    <location>
        <begin position="811"/>
        <end position="822"/>
    </location>
</feature>
<evidence type="ECO:0000256" key="15">
    <source>
        <dbReference type="SAM" id="MobiDB-lite"/>
    </source>
</evidence>
<dbReference type="SMART" id="SM00632">
    <property type="entry name" value="Aamy_C"/>
    <property type="match status" value="1"/>
</dbReference>
<evidence type="ECO:0000256" key="11">
    <source>
        <dbReference type="ARBA" id="ARBA00023277"/>
    </source>
</evidence>
<dbReference type="SMART" id="SM00642">
    <property type="entry name" value="Aamy"/>
    <property type="match status" value="1"/>
</dbReference>
<dbReference type="GO" id="GO:0005975">
    <property type="term" value="P:carbohydrate metabolic process"/>
    <property type="evidence" value="ECO:0007669"/>
    <property type="project" value="InterPro"/>
</dbReference>
<evidence type="ECO:0000256" key="6">
    <source>
        <dbReference type="ARBA" id="ARBA00017303"/>
    </source>
</evidence>
<dbReference type="InterPro" id="IPR006046">
    <property type="entry name" value="Alpha_amylase"/>
</dbReference>
<keyword evidence="7" id="KW-0479">Metal-binding</keyword>
<dbReference type="SUPFAM" id="SSF49452">
    <property type="entry name" value="Starch-binding domain-like"/>
    <property type="match status" value="1"/>
</dbReference>
<sequence>MRRHGAKQGDRMDYRMARHAAARHTGMRSVRRIAAAALGLALSLAGLSAQSVAFGNDDPTNPAATDVTMIAFQQSWKTIGDECTKTYGPEGVKYVQVSPPQESIQGTQWWTVYQPVSYKLDSRFGTEDEFKTMIRQCNAAGVQIVADMVLNHTTGHDVSWVDDQYGVAGTEYNGSYGRYPGIGIYQYEESGNNHQYGLPSGDFHTCKSNVSDNISDYTNADEVWNCRLSTMWDINTGSDRVQNIQAEYLAHLWEDGVRGFRIDSAKHMDPNDIASIKRKFMTKAGITDEQSFPWSQEVIYHNGESEKFAPERYEKNGQVTEFSYAYSLLKDFNGSITNLKNITSDLLDDADNATVFVSNWDTARGSETLKPVSGARYELANAFMLGYDYGHPKILSDYAFNESTQYDDGVKDSTDTTVPKISMDDVCSTQKDPTQMEYGDWNCQQRWTSIRGMIKFHNAVNGTSVSNWQESGSNDIAFERVDANGKSKGLLALNNTLQEHDVDYTTSLPDGEYCNVYASRTCSQTVTVSGGHAKATIGKRSAIAIYAGAVKGAWTETTEPSGTYAPQYKDSPNSSLIGDKTLTIYYKPDESWDGQVYVRYTSDNGSGSIAMSAVDAADSTNAAGWYKADLPEGANLSAVKYHFASTQSGESDSTDWNGGKRGTEYTAQVGATMINVSGHRQQTGVPYTRNHAAKTKVTVNFRSVSGVGENASGVKVWNGDDMESATYIPFESTPTQYGRKASGELDGDLATVHFRIVDGADATGASAGTVEQYEASVWKLAKFGDAHVSGAIEAWVDGAQPDTASDRSSEKASPSATPQPNDIKNPKNLTIKLHYYRPDGNYQEYSMESDAWKGWDLWSWYAESTSGESQEFTSHDEFGEVAEYTLSQTAKGVRNPWFIIRNGGSSWTGKDCDDNDREIPESVISMTAGNVENGVAEFWIVSGDPTVYTHPVNVAGITFDTQGGGSSVPAQAVAIGGTASVPETPTRDGYVFSKWTTDVAGEHEYDFATTVSAPITLYAQWTEAKTVTFDVQGGSEIAAQQVQTGKSAVRPGNPERVGYAFAGWYTSADTSGSEYDFTAAVNDDVTLYAKWTPNMYAVTFDSQGGSAVDAQQVAYGGYATQPATPTRDGYTFVGWTTDAAGTTPYGFGMPVTGGITLYAKWDDAGATYHTVTIHLNDGDDYSSDLPQDMTLFVKEGEKLTIPDSAPSRGGYRFAGLTSDEQRKTDYDAGTAVTADMTLYAKWVKTWTVTFDTAGGSAVNSQTVDDGGVAVAPDPSPTRDDCRFTGWQYDGKSYDFGSKVTGDITLTAQWVRTAHQWTITFDLNGGHAPAGKDAKTLYAERKVYDGDSLVSPTADIANEPQLDGYTFEGWSTVKDDALAVSVVSFDSSGKSLMPIDRDGTLYALWSRENRVVKPESSGSTGSSTSYSGAYSDSYTGLNGLAAFDAIVRQSGKFSGTNFGSVAEDYVKPKSVR</sequence>
<evidence type="ECO:0000256" key="9">
    <source>
        <dbReference type="ARBA" id="ARBA00022801"/>
    </source>
</evidence>
<keyword evidence="10" id="KW-0106">Calcium</keyword>
<evidence type="ECO:0000256" key="8">
    <source>
        <dbReference type="ARBA" id="ARBA00022729"/>
    </source>
</evidence>
<evidence type="ECO:0000256" key="3">
    <source>
        <dbReference type="ARBA" id="ARBA00004196"/>
    </source>
</evidence>
<evidence type="ECO:0000256" key="5">
    <source>
        <dbReference type="ARBA" id="ARBA00012595"/>
    </source>
</evidence>
<dbReference type="CDD" id="cd10315">
    <property type="entry name" value="CBM41_pullulanase"/>
    <property type="match status" value="1"/>
</dbReference>
<dbReference type="InterPro" id="IPR013780">
    <property type="entry name" value="Glyco_hydro_b"/>
</dbReference>
<dbReference type="Pfam" id="PF00128">
    <property type="entry name" value="Alpha-amylase"/>
    <property type="match status" value="1"/>
</dbReference>
<dbReference type="SUPFAM" id="SSF51445">
    <property type="entry name" value="(Trans)glycosidases"/>
    <property type="match status" value="1"/>
</dbReference>
<dbReference type="InterPro" id="IPR017853">
    <property type="entry name" value="GH"/>
</dbReference>
<dbReference type="Gene3D" id="3.20.20.80">
    <property type="entry name" value="Glycosidases"/>
    <property type="match status" value="1"/>
</dbReference>
<feature type="domain" description="Alpha-amylase C-terminal" evidence="16">
    <location>
        <begin position="466"/>
        <end position="550"/>
    </location>
</feature>
<dbReference type="InterPro" id="IPR005323">
    <property type="entry name" value="CBM41_pullulanase"/>
</dbReference>
<reference evidence="18" key="1">
    <citation type="submission" date="2022-06" db="EMBL/GenBank/DDBJ databases">
        <title>Isolation of gut microbiota from human fecal samples.</title>
        <authorList>
            <person name="Pamer E.G."/>
            <person name="Barat B."/>
            <person name="Waligurski E."/>
            <person name="Medina S."/>
            <person name="Paddock L."/>
            <person name="Mostad J."/>
        </authorList>
    </citation>
    <scope>NUCLEOTIDE SEQUENCE</scope>
    <source>
        <strain evidence="18">SL.1.01</strain>
    </source>
</reference>
<dbReference type="GO" id="GO:0046872">
    <property type="term" value="F:metal ion binding"/>
    <property type="evidence" value="ECO:0007669"/>
    <property type="project" value="UniProtKB-KW"/>
</dbReference>
<keyword evidence="9" id="KW-0378">Hydrolase</keyword>
<dbReference type="Proteomes" id="UP001206013">
    <property type="component" value="Unassembled WGS sequence"/>
</dbReference>
<comment type="cofactor">
    <cofactor evidence="2">
        <name>Ca(2+)</name>
        <dbReference type="ChEBI" id="CHEBI:29108"/>
    </cofactor>
</comment>
<dbReference type="EMBL" id="JANFYM010000009">
    <property type="protein sequence ID" value="MCQ4793434.1"/>
    <property type="molecule type" value="Genomic_DNA"/>
</dbReference>
<evidence type="ECO:0000259" key="17">
    <source>
        <dbReference type="SMART" id="SM00642"/>
    </source>
</evidence>
<dbReference type="RefSeq" id="WP_256134494.1">
    <property type="nucleotide sequence ID" value="NZ_JANFYM010000009.1"/>
</dbReference>
<dbReference type="GO" id="GO:0030246">
    <property type="term" value="F:carbohydrate binding"/>
    <property type="evidence" value="ECO:0007669"/>
    <property type="project" value="InterPro"/>
</dbReference>
<feature type="domain" description="Glycosyl hydrolase family 13 catalytic" evidence="17">
    <location>
        <begin position="66"/>
        <end position="457"/>
    </location>
</feature>
<name>A0AAW5JXR1_BIFAD</name>
<dbReference type="Pfam" id="PF02806">
    <property type="entry name" value="Alpha-amylase_C"/>
    <property type="match status" value="1"/>
</dbReference>
<dbReference type="InterPro" id="IPR013784">
    <property type="entry name" value="Carb-bd-like_fold"/>
</dbReference>
<dbReference type="GO" id="GO:0030313">
    <property type="term" value="C:cell envelope"/>
    <property type="evidence" value="ECO:0007669"/>
    <property type="project" value="UniProtKB-SubCell"/>
</dbReference>
<organism evidence="18 19">
    <name type="scientific">Bifidobacterium adolescentis</name>
    <dbReference type="NCBI Taxonomy" id="1680"/>
    <lineage>
        <taxon>Bacteria</taxon>
        <taxon>Bacillati</taxon>
        <taxon>Actinomycetota</taxon>
        <taxon>Actinomycetes</taxon>
        <taxon>Bifidobacteriales</taxon>
        <taxon>Bifidobacteriaceae</taxon>
        <taxon>Bifidobacterium</taxon>
    </lineage>
</organism>
<dbReference type="Gene3D" id="2.60.40.1180">
    <property type="entry name" value="Golgi alpha-mannosidase II"/>
    <property type="match status" value="1"/>
</dbReference>
<dbReference type="InterPro" id="IPR031319">
    <property type="entry name" value="A-amylase_C"/>
</dbReference>
<evidence type="ECO:0000313" key="19">
    <source>
        <dbReference type="Proteomes" id="UP001206013"/>
    </source>
</evidence>
<dbReference type="Pfam" id="PF03714">
    <property type="entry name" value="PUD"/>
    <property type="match status" value="1"/>
</dbReference>